<sequence length="895" mass="100810">AVKLSVFLLLKQVATMLLPFLPLVALSTGISWPLTRIANYSGDIMIGALFPIHERSANYECGRLQDEGIQQLEALLYTLKKINADPSILPGIKIGVLALDSCDSTAYALEQTMDFIKSFIARNNENYANPQYLCSDGSSPKFRDGSFDRIVGVIGGQSSAVSIQLANLLRLFKVPQISYLSTSPTLSNKHKYEYFFRTVPSDVNQAQAILEILRTFRWTYVSVVYSDTDYGNKGYDQLQELGKYYNICFSSPQSISVDHFGEKDYENVITNLMHKINARVVVVFADKQTARNIMSAAKRKNAINRFIWIGSDAWCCRDSVVAGLETVVEGAITVSPLVRELDGFSEYFTNLTPRTNQVNPWFAEFWEDHFRCKLTDFGVTPFNEQYHNWCPETKQISSATGFRQTPTLHFVRDAAYAFAYALNDMHKDKCKGVAGLCPKMKNIDGLELKRYIEKVTFKDEAGKMFRFLPSGDAPPRYSIINFQRLPNNSYVWKAVGTYMLHEDGDAARLELDINTMVFKRNEPAFPRSYCSEPCKNGQAKLQLEGDTCCWLCTNCSQYQYLPDAYHCEDCPLGTLPNFNKTKCVPIPEAYLNYSDPWAIGVMVYAGLGITITCFVMLVFRIYGNTPIIKAAGRELSYFLLSGILLSFFMTFIIISKPTPLTCGLTKFFLGFCYAFNYSAIVTKTNRIARIFKRQRPCQKLRYTSPQSQLVITSMLVSIEVLVNIIWLLYERPQVAHVYPTREENILICLGSDNTSYLIGLIYPSILIAFCTAFAFKTRKCPEGFNEARYLTFTNYTTCVIWLAFLPLFVLSTSTAIRSVTLSLLLSLSGGVQLSCLFIPKIYIALLKPEKNTKETVMCSHHFNRNLKCANSTQRASSPNAGVLGPSITVNGGLSL</sequence>
<feature type="non-terminal residue" evidence="15">
    <location>
        <position position="1"/>
    </location>
</feature>
<dbReference type="FunFam" id="2.10.50.30:FF:000001">
    <property type="entry name" value="metabotropic glutamate receptor 1"/>
    <property type="match status" value="1"/>
</dbReference>
<dbReference type="STRING" id="1965070.A0A443R262"/>
<dbReference type="PRINTS" id="PR00593">
    <property type="entry name" value="MTABOTROPICR"/>
</dbReference>
<name>A0A443R262_9ACAR</name>
<evidence type="ECO:0000256" key="12">
    <source>
        <dbReference type="SAM" id="Phobius"/>
    </source>
</evidence>
<dbReference type="EMBL" id="NCKU01002551">
    <property type="protein sequence ID" value="RWS09349.1"/>
    <property type="molecule type" value="Genomic_DNA"/>
</dbReference>
<feature type="domain" description="G-protein coupled receptors family 3 profile" evidence="13">
    <location>
        <begin position="597"/>
        <end position="860"/>
    </location>
</feature>
<evidence type="ECO:0000313" key="15">
    <source>
        <dbReference type="EMBL" id="RWS09360.1"/>
    </source>
</evidence>
<evidence type="ECO:0000256" key="2">
    <source>
        <dbReference type="ARBA" id="ARBA00007242"/>
    </source>
</evidence>
<dbReference type="InterPro" id="IPR000162">
    <property type="entry name" value="GPCR_3_mtglu_rcpt"/>
</dbReference>
<evidence type="ECO:0000256" key="1">
    <source>
        <dbReference type="ARBA" id="ARBA00004651"/>
    </source>
</evidence>
<reference evidence="15 16" key="1">
    <citation type="journal article" date="2018" name="Gigascience">
        <title>Genomes of trombidid mites reveal novel predicted allergens and laterally-transferred genes associated with secondary metabolism.</title>
        <authorList>
            <person name="Dong X."/>
            <person name="Chaisiri K."/>
            <person name="Xia D."/>
            <person name="Armstrong S.D."/>
            <person name="Fang Y."/>
            <person name="Donnelly M.J."/>
            <person name="Kadowaki T."/>
            <person name="McGarry J.W."/>
            <person name="Darby A.C."/>
            <person name="Makepeace B.L."/>
        </authorList>
    </citation>
    <scope>NUCLEOTIDE SEQUENCE [LARGE SCALE GENOMIC DNA]</scope>
    <source>
        <strain evidence="15">UoL-WK</strain>
    </source>
</reference>
<comment type="function">
    <text evidence="11">G-protein coupled receptor for glutamate. Ligand binding causes a conformation change that triggers signaling via guanine nucleotide-binding proteins (G proteins) and modulates the activity of down-stream effectors.</text>
</comment>
<keyword evidence="5 12" id="KW-1133">Transmembrane helix</keyword>
<dbReference type="InterPro" id="IPR011500">
    <property type="entry name" value="GPCR_3_9-Cys_dom"/>
</dbReference>
<evidence type="ECO:0000259" key="13">
    <source>
        <dbReference type="PROSITE" id="PS50259"/>
    </source>
</evidence>
<dbReference type="PRINTS" id="PR00248">
    <property type="entry name" value="GPCRMGR"/>
</dbReference>
<comment type="subcellular location">
    <subcellularLocation>
        <location evidence="1">Cell membrane</location>
        <topology evidence="1">Multi-pass membrane protein</topology>
    </subcellularLocation>
</comment>
<evidence type="ECO:0000256" key="5">
    <source>
        <dbReference type="ARBA" id="ARBA00022989"/>
    </source>
</evidence>
<dbReference type="PANTHER" id="PTHR24060">
    <property type="entry name" value="METABOTROPIC GLUTAMATE RECEPTOR"/>
    <property type="match status" value="1"/>
</dbReference>
<proteinExistence type="inferred from homology"/>
<reference evidence="15" key="2">
    <citation type="submission" date="2018-11" db="EMBL/GenBank/DDBJ databases">
        <title>Trombidioid mite genomics.</title>
        <authorList>
            <person name="Dong X."/>
        </authorList>
    </citation>
    <scope>NUCLEOTIDE SEQUENCE</scope>
    <source>
        <strain evidence="15">UoL-WK</strain>
    </source>
</reference>
<evidence type="ECO:0000256" key="3">
    <source>
        <dbReference type="ARBA" id="ARBA00022475"/>
    </source>
</evidence>
<protein>
    <submittedName>
        <fullName evidence="15">Metabotropic glutamate receptor 3-like protein</fullName>
    </submittedName>
</protein>
<evidence type="ECO:0000256" key="10">
    <source>
        <dbReference type="ARBA" id="ARBA00023224"/>
    </source>
</evidence>
<evidence type="ECO:0000256" key="7">
    <source>
        <dbReference type="ARBA" id="ARBA00023136"/>
    </source>
</evidence>
<dbReference type="Pfam" id="PF00003">
    <property type="entry name" value="7tm_3"/>
    <property type="match status" value="1"/>
</dbReference>
<organism evidence="15 16">
    <name type="scientific">Dinothrombium tinctorium</name>
    <dbReference type="NCBI Taxonomy" id="1965070"/>
    <lineage>
        <taxon>Eukaryota</taxon>
        <taxon>Metazoa</taxon>
        <taxon>Ecdysozoa</taxon>
        <taxon>Arthropoda</taxon>
        <taxon>Chelicerata</taxon>
        <taxon>Arachnida</taxon>
        <taxon>Acari</taxon>
        <taxon>Acariformes</taxon>
        <taxon>Trombidiformes</taxon>
        <taxon>Prostigmata</taxon>
        <taxon>Anystina</taxon>
        <taxon>Parasitengona</taxon>
        <taxon>Trombidioidea</taxon>
        <taxon>Trombidiidae</taxon>
        <taxon>Dinothrombium</taxon>
    </lineage>
</organism>
<feature type="transmembrane region" description="Helical" evidence="12">
    <location>
        <begin position="787"/>
        <end position="809"/>
    </location>
</feature>
<keyword evidence="6" id="KW-0297">G-protein coupled receptor</keyword>
<feature type="transmembrane region" description="Helical" evidence="12">
    <location>
        <begin position="597"/>
        <end position="623"/>
    </location>
</feature>
<keyword evidence="3" id="KW-1003">Cell membrane</keyword>
<keyword evidence="9" id="KW-0325">Glycoprotein</keyword>
<dbReference type="InterPro" id="IPR017979">
    <property type="entry name" value="GPCR_3_CS"/>
</dbReference>
<evidence type="ECO:0000256" key="9">
    <source>
        <dbReference type="ARBA" id="ARBA00023180"/>
    </source>
</evidence>
<feature type="transmembrane region" description="Helical" evidence="12">
    <location>
        <begin position="756"/>
        <end position="775"/>
    </location>
</feature>
<dbReference type="FunFam" id="3.40.50.2300:FF:000145">
    <property type="entry name" value="Glutamate receptor, metabotropic"/>
    <property type="match status" value="1"/>
</dbReference>
<dbReference type="Gene3D" id="3.40.50.2300">
    <property type="match status" value="2"/>
</dbReference>
<dbReference type="SUPFAM" id="SSF53822">
    <property type="entry name" value="Periplasmic binding protein-like I"/>
    <property type="match status" value="1"/>
</dbReference>
<keyword evidence="10" id="KW-0807">Transducer</keyword>
<dbReference type="InterPro" id="IPR001828">
    <property type="entry name" value="ANF_lig-bd_rcpt"/>
</dbReference>
<dbReference type="Pfam" id="PF07562">
    <property type="entry name" value="NCD3G"/>
    <property type="match status" value="1"/>
</dbReference>
<dbReference type="InterPro" id="IPR050726">
    <property type="entry name" value="mGluR"/>
</dbReference>
<evidence type="ECO:0000313" key="14">
    <source>
        <dbReference type="EMBL" id="RWS09349.1"/>
    </source>
</evidence>
<dbReference type="InterPro" id="IPR017978">
    <property type="entry name" value="GPCR_3_C"/>
</dbReference>
<keyword evidence="7 12" id="KW-0472">Membrane</keyword>
<dbReference type="AlphaFoldDB" id="A0A443R262"/>
<evidence type="ECO:0000256" key="8">
    <source>
        <dbReference type="ARBA" id="ARBA00023170"/>
    </source>
</evidence>
<dbReference type="GO" id="GO:0005886">
    <property type="term" value="C:plasma membrane"/>
    <property type="evidence" value="ECO:0007669"/>
    <property type="project" value="UniProtKB-SubCell"/>
</dbReference>
<dbReference type="InterPro" id="IPR000337">
    <property type="entry name" value="GPCR_3"/>
</dbReference>
<dbReference type="GO" id="GO:0004930">
    <property type="term" value="F:G protein-coupled receptor activity"/>
    <property type="evidence" value="ECO:0007669"/>
    <property type="project" value="UniProtKB-KW"/>
</dbReference>
<dbReference type="InterPro" id="IPR038550">
    <property type="entry name" value="GPCR_3_9-Cys_sf"/>
</dbReference>
<feature type="transmembrane region" description="Helical" evidence="12">
    <location>
        <begin position="821"/>
        <end position="843"/>
    </location>
</feature>
<feature type="transmembrane region" description="Helical" evidence="12">
    <location>
        <begin position="635"/>
        <end position="655"/>
    </location>
</feature>
<keyword evidence="4 12" id="KW-0812">Transmembrane</keyword>
<dbReference type="InterPro" id="IPR028082">
    <property type="entry name" value="Peripla_BP_I"/>
</dbReference>
<keyword evidence="8 15" id="KW-0675">Receptor</keyword>
<dbReference type="Gene3D" id="2.10.50.30">
    <property type="entry name" value="GPCR, family 3, nine cysteines domain"/>
    <property type="match status" value="1"/>
</dbReference>
<dbReference type="PROSITE" id="PS00980">
    <property type="entry name" value="G_PROTEIN_RECEP_F3_2"/>
    <property type="match status" value="1"/>
</dbReference>
<evidence type="ECO:0000256" key="4">
    <source>
        <dbReference type="ARBA" id="ARBA00022692"/>
    </source>
</evidence>
<evidence type="ECO:0000256" key="6">
    <source>
        <dbReference type="ARBA" id="ARBA00023040"/>
    </source>
</evidence>
<dbReference type="Pfam" id="PF01094">
    <property type="entry name" value="ANF_receptor"/>
    <property type="match status" value="1"/>
</dbReference>
<comment type="caution">
    <text evidence="15">The sequence shown here is derived from an EMBL/GenBank/DDBJ whole genome shotgun (WGS) entry which is preliminary data.</text>
</comment>
<evidence type="ECO:0000256" key="11">
    <source>
        <dbReference type="ARBA" id="ARBA00054813"/>
    </source>
</evidence>
<dbReference type="Proteomes" id="UP000285301">
    <property type="component" value="Unassembled WGS sequence"/>
</dbReference>
<dbReference type="EMBL" id="NCKU01002545">
    <property type="protein sequence ID" value="RWS09360.1"/>
    <property type="molecule type" value="Genomic_DNA"/>
</dbReference>
<dbReference type="OrthoDB" id="425344at2759"/>
<feature type="transmembrane region" description="Helical" evidence="12">
    <location>
        <begin position="667"/>
        <end position="688"/>
    </location>
</feature>
<dbReference type="CDD" id="cd06362">
    <property type="entry name" value="PBP1_mGluR"/>
    <property type="match status" value="1"/>
</dbReference>
<dbReference type="PROSITE" id="PS50259">
    <property type="entry name" value="G_PROTEIN_RECEP_F3_4"/>
    <property type="match status" value="1"/>
</dbReference>
<comment type="similarity">
    <text evidence="2">Belongs to the G-protein coupled receptor 3 family.</text>
</comment>
<dbReference type="CDD" id="cd15045">
    <property type="entry name" value="7tmC_mGluRs"/>
    <property type="match status" value="1"/>
</dbReference>
<feature type="transmembrane region" description="Helical" evidence="12">
    <location>
        <begin position="709"/>
        <end position="729"/>
    </location>
</feature>
<accession>A0A443R262</accession>
<gene>
    <name evidence="15" type="ORF">B4U79_02534</name>
    <name evidence="14" type="ORF">B4U79_08836</name>
</gene>
<keyword evidence="16" id="KW-1185">Reference proteome</keyword>
<evidence type="ECO:0000313" key="16">
    <source>
        <dbReference type="Proteomes" id="UP000285301"/>
    </source>
</evidence>